<dbReference type="AlphaFoldDB" id="A0A0H2SDC9"/>
<protein>
    <submittedName>
        <fullName evidence="2">Uncharacterized protein</fullName>
    </submittedName>
</protein>
<feature type="compositionally biased region" description="Polar residues" evidence="1">
    <location>
        <begin position="145"/>
        <end position="154"/>
    </location>
</feature>
<keyword evidence="3" id="KW-1185">Reference proteome</keyword>
<proteinExistence type="predicted"/>
<accession>A0A0H2SDC9</accession>
<dbReference type="OrthoDB" id="2687798at2759"/>
<evidence type="ECO:0000313" key="3">
    <source>
        <dbReference type="Proteomes" id="UP000053477"/>
    </source>
</evidence>
<gene>
    <name evidence="2" type="ORF">SCHPADRAFT_871796</name>
</gene>
<dbReference type="Proteomes" id="UP000053477">
    <property type="component" value="Unassembled WGS sequence"/>
</dbReference>
<dbReference type="EMBL" id="KQ085936">
    <property type="protein sequence ID" value="KLO14946.1"/>
    <property type="molecule type" value="Genomic_DNA"/>
</dbReference>
<reference evidence="2 3" key="1">
    <citation type="submission" date="2015-04" db="EMBL/GenBank/DDBJ databases">
        <title>Complete genome sequence of Schizopora paradoxa KUC8140, a cosmopolitan wood degrader in East Asia.</title>
        <authorList>
            <consortium name="DOE Joint Genome Institute"/>
            <person name="Min B."/>
            <person name="Park H."/>
            <person name="Jang Y."/>
            <person name="Kim J.-J."/>
            <person name="Kim K.H."/>
            <person name="Pangilinan J."/>
            <person name="Lipzen A."/>
            <person name="Riley R."/>
            <person name="Grigoriev I.V."/>
            <person name="Spatafora J.W."/>
            <person name="Choi I.-G."/>
        </authorList>
    </citation>
    <scope>NUCLEOTIDE SEQUENCE [LARGE SCALE GENOMIC DNA]</scope>
    <source>
        <strain evidence="2 3">KUC8140</strain>
    </source>
</reference>
<evidence type="ECO:0000313" key="2">
    <source>
        <dbReference type="EMBL" id="KLO14946.1"/>
    </source>
</evidence>
<feature type="compositionally biased region" description="Basic and acidic residues" evidence="1">
    <location>
        <begin position="74"/>
        <end position="101"/>
    </location>
</feature>
<feature type="compositionally biased region" description="Basic and acidic residues" evidence="1">
    <location>
        <begin position="191"/>
        <end position="226"/>
    </location>
</feature>
<sequence>MIRSNVSSSFFKRIHIHASPLYQHNARFSRSTVVAAQGAKVSGQAPTSSKRPKEHTHLEQNLHLKHAASGEGGNKGRDKAPTHSNAAEDPKLPSHKFDGGKAKKSSSQHGKRGLHWSAVWSAEGGKAGSDGHSADSYFKDVDTSEPATNTTYSVSGDDATKAHRPNEQYADPKKQYATVSKEEPYQPPTSEAEHGGKDKDAKESNLRYGGTEKDSEKGTSHSKESAAEGNAGGRKPEGRK</sequence>
<evidence type="ECO:0000256" key="1">
    <source>
        <dbReference type="SAM" id="MobiDB-lite"/>
    </source>
</evidence>
<feature type="compositionally biased region" description="Basic residues" evidence="1">
    <location>
        <begin position="102"/>
        <end position="114"/>
    </location>
</feature>
<name>A0A0H2SDC9_9AGAM</name>
<feature type="compositionally biased region" description="Basic and acidic residues" evidence="1">
    <location>
        <begin position="158"/>
        <end position="184"/>
    </location>
</feature>
<dbReference type="InParanoid" id="A0A0H2SDC9"/>
<feature type="region of interest" description="Disordered" evidence="1">
    <location>
        <begin position="39"/>
        <end position="240"/>
    </location>
</feature>
<organism evidence="2 3">
    <name type="scientific">Schizopora paradoxa</name>
    <dbReference type="NCBI Taxonomy" id="27342"/>
    <lineage>
        <taxon>Eukaryota</taxon>
        <taxon>Fungi</taxon>
        <taxon>Dikarya</taxon>
        <taxon>Basidiomycota</taxon>
        <taxon>Agaricomycotina</taxon>
        <taxon>Agaricomycetes</taxon>
        <taxon>Hymenochaetales</taxon>
        <taxon>Schizoporaceae</taxon>
        <taxon>Schizopora</taxon>
    </lineage>
</organism>